<organism evidence="4 5">
    <name type="scientific">Pseudoalteromonas arctica</name>
    <dbReference type="NCBI Taxonomy" id="394751"/>
    <lineage>
        <taxon>Bacteria</taxon>
        <taxon>Pseudomonadati</taxon>
        <taxon>Pseudomonadota</taxon>
        <taxon>Gammaproteobacteria</taxon>
        <taxon>Alteromonadales</taxon>
        <taxon>Pseudoalteromonadaceae</taxon>
        <taxon>Pseudoalteromonas</taxon>
    </lineage>
</organism>
<protein>
    <submittedName>
        <fullName evidence="4">WYL domain-containing protein</fullName>
    </submittedName>
</protein>
<dbReference type="RefSeq" id="WP_170071126.1">
    <property type="nucleotide sequence ID" value="NZ_JABBCX010000001.1"/>
</dbReference>
<dbReference type="PANTHER" id="PTHR34580">
    <property type="match status" value="1"/>
</dbReference>
<gene>
    <name evidence="4" type="ORF">HHL01_04000</name>
</gene>
<dbReference type="PROSITE" id="PS52050">
    <property type="entry name" value="WYL"/>
    <property type="match status" value="1"/>
</dbReference>
<proteinExistence type="predicted"/>
<dbReference type="InterPro" id="IPR026881">
    <property type="entry name" value="WYL_dom"/>
</dbReference>
<evidence type="ECO:0000313" key="4">
    <source>
        <dbReference type="EMBL" id="NMF47352.1"/>
    </source>
</evidence>
<reference evidence="4 5" key="1">
    <citation type="submission" date="2020-04" db="EMBL/GenBank/DDBJ databases">
        <title>Genome Sequencing and Assembley of Pseudoalteromonas artica.</title>
        <authorList>
            <person name="Akerly B."/>
            <person name="Cook G."/>
        </authorList>
    </citation>
    <scope>NUCLEOTIDE SEQUENCE [LARGE SCALE GENOMIC DNA]</scope>
    <source>
        <strain evidence="4 5">NEC-BIFX-0059</strain>
    </source>
</reference>
<dbReference type="EMBL" id="JABBCX010000001">
    <property type="protein sequence ID" value="NMF47352.1"/>
    <property type="molecule type" value="Genomic_DNA"/>
</dbReference>
<dbReference type="InterPro" id="IPR059020">
    <property type="entry name" value="CapW_CTD"/>
</dbReference>
<dbReference type="Pfam" id="PF26107">
    <property type="entry name" value="BrxR_CTD"/>
    <property type="match status" value="1"/>
</dbReference>
<dbReference type="Pfam" id="PF13280">
    <property type="entry name" value="WYL"/>
    <property type="match status" value="1"/>
</dbReference>
<dbReference type="InterPro" id="IPR059019">
    <property type="entry name" value="WHD_CapW"/>
</dbReference>
<dbReference type="PIRSF" id="PIRSF015558">
    <property type="entry name" value="Txn_reg_DeoR_prd"/>
    <property type="match status" value="1"/>
</dbReference>
<comment type="caution">
    <text evidence="4">The sequence shown here is derived from an EMBL/GenBank/DDBJ whole genome shotgun (WGS) entry which is preliminary data.</text>
</comment>
<dbReference type="Pfam" id="PF26109">
    <property type="entry name" value="WHD_BrxR"/>
    <property type="match status" value="1"/>
</dbReference>
<evidence type="ECO:0000259" key="1">
    <source>
        <dbReference type="Pfam" id="PF13280"/>
    </source>
</evidence>
<dbReference type="PANTHER" id="PTHR34580:SF3">
    <property type="entry name" value="PROTEIN PAFB"/>
    <property type="match status" value="1"/>
</dbReference>
<evidence type="ECO:0000259" key="2">
    <source>
        <dbReference type="Pfam" id="PF26107"/>
    </source>
</evidence>
<evidence type="ECO:0000259" key="3">
    <source>
        <dbReference type="Pfam" id="PF26109"/>
    </source>
</evidence>
<name>A0A7X9YF81_9GAMM</name>
<accession>A0A7X9YF81</accession>
<feature type="domain" description="DNA-binding transcriptional repressor CapW winged helix-turn-helix" evidence="3">
    <location>
        <begin position="13"/>
        <end position="84"/>
    </location>
</feature>
<dbReference type="Proteomes" id="UP000519126">
    <property type="component" value="Unassembled WGS sequence"/>
</dbReference>
<dbReference type="InterPro" id="IPR016634">
    <property type="entry name" value="CapW-like"/>
</dbReference>
<sequence length="292" mass="33338">MTNTALDALTHAQRERLAFIDFNLQYFGQVARADLIQRFKTGLAACTRDLASYKEFAPQNLVLSHITKNYHRLDSFKPLFEHNDESILSALCRGFGDGLSSNIQPSSYCQDATRLIHPNSEIIATIMRAISSKKAIECLYTSLTSGTTSKELVPHSIVNNGTRWHVRAFDRTKQQFRDFVTTRIECPKILQSLIKPEESADKDTQWQTIYDIILAPHPRLKYPRAIELDYAMENGQLKLEIRAALLGYLLRQWNVDCTDEACLDSNEYQLWLQNKQSVCDAENLSIAPGYKE</sequence>
<dbReference type="AlphaFoldDB" id="A0A7X9YF81"/>
<dbReference type="InterPro" id="IPR051534">
    <property type="entry name" value="CBASS_pafABC_assoc_protein"/>
</dbReference>
<evidence type="ECO:0000313" key="5">
    <source>
        <dbReference type="Proteomes" id="UP000519126"/>
    </source>
</evidence>
<feature type="domain" description="WYL" evidence="1">
    <location>
        <begin position="121"/>
        <end position="186"/>
    </location>
</feature>
<feature type="domain" description="DNA-binding transcriptional repressor CapW C-terminal dimerisation" evidence="2">
    <location>
        <begin position="211"/>
        <end position="277"/>
    </location>
</feature>